<keyword evidence="1 2" id="KW-0539">Nucleus</keyword>
<keyword evidence="1 2" id="KW-0238">DNA-binding</keyword>
<evidence type="ECO:0000256" key="1">
    <source>
        <dbReference type="PROSITE-ProRule" id="PRU00108"/>
    </source>
</evidence>
<dbReference type="EMBL" id="OU015569">
    <property type="protein sequence ID" value="CAG5097182.1"/>
    <property type="molecule type" value="Genomic_DNA"/>
</dbReference>
<organism evidence="5 6">
    <name type="scientific">Oikopleura dioica</name>
    <name type="common">Tunicate</name>
    <dbReference type="NCBI Taxonomy" id="34765"/>
    <lineage>
        <taxon>Eukaryota</taxon>
        <taxon>Metazoa</taxon>
        <taxon>Chordata</taxon>
        <taxon>Tunicata</taxon>
        <taxon>Appendicularia</taxon>
        <taxon>Copelata</taxon>
        <taxon>Oikopleuridae</taxon>
        <taxon>Oikopleura</taxon>
    </lineage>
</organism>
<evidence type="ECO:0000259" key="4">
    <source>
        <dbReference type="PROSITE" id="PS50071"/>
    </source>
</evidence>
<feature type="region of interest" description="Disordered" evidence="3">
    <location>
        <begin position="284"/>
        <end position="321"/>
    </location>
</feature>
<dbReference type="PROSITE" id="PS50071">
    <property type="entry name" value="HOMEOBOX_2"/>
    <property type="match status" value="1"/>
</dbReference>
<comment type="subcellular location">
    <subcellularLocation>
        <location evidence="1 2">Nucleus</location>
    </subcellularLocation>
</comment>
<reference evidence="5 6" key="1">
    <citation type="submission" date="2021-04" db="EMBL/GenBank/DDBJ databases">
        <authorList>
            <person name="Bliznina A."/>
        </authorList>
    </citation>
    <scope>NUCLEOTIDE SEQUENCE [LARGE SCALE GENOMIC DNA]</scope>
</reference>
<dbReference type="SMART" id="SM00389">
    <property type="entry name" value="HOX"/>
    <property type="match status" value="1"/>
</dbReference>
<dbReference type="Gene3D" id="1.10.10.60">
    <property type="entry name" value="Homeodomain-like"/>
    <property type="match status" value="1"/>
</dbReference>
<evidence type="ECO:0000256" key="2">
    <source>
        <dbReference type="RuleBase" id="RU000682"/>
    </source>
</evidence>
<protein>
    <submittedName>
        <fullName evidence="5">Oidioi.mRNA.OKI2018_I69.XSR.g14967.t1.cds</fullName>
    </submittedName>
</protein>
<evidence type="ECO:0000313" key="5">
    <source>
        <dbReference type="EMBL" id="CAG5097182.1"/>
    </source>
</evidence>
<proteinExistence type="predicted"/>
<accession>A0ABN7SGE3</accession>
<dbReference type="CDD" id="cd00086">
    <property type="entry name" value="homeodomain"/>
    <property type="match status" value="1"/>
</dbReference>
<keyword evidence="1 2" id="KW-0371">Homeobox</keyword>
<feature type="DNA-binding region" description="Homeobox" evidence="1">
    <location>
        <begin position="32"/>
        <end position="91"/>
    </location>
</feature>
<name>A0ABN7SGE3_OIKDI</name>
<feature type="compositionally biased region" description="Low complexity" evidence="3">
    <location>
        <begin position="22"/>
        <end position="32"/>
    </location>
</feature>
<dbReference type="InterPro" id="IPR001356">
    <property type="entry name" value="HD"/>
</dbReference>
<evidence type="ECO:0000313" key="6">
    <source>
        <dbReference type="Proteomes" id="UP001158576"/>
    </source>
</evidence>
<sequence>MQLPFTAASRKYPTPIKPAGSPPSSEQSSSSSKPKRAAYTEEEKDFLFASYRENPYPSVSRRTEIADFLQKPFSQISCWFKNQRARSDNGKGTPGKKLPKVDKTPITAIKMDLADGQDISPPCLPATLESAQTSTTATVTTPITTEKVLPPATNLSTSIHSSNQVLMPPRVNHQKMEPAKEDATVTENTHHQGKQSPSPEIFNTYPHLGFQHPMFNTDQQQLQYHISNAGFRSDHFGEDPQKLLRLAIYNARCASALATEATTKALTANIILNALMKQMQSPFATMRSDQTSDGASGSSGSSSSGSAADGPTDDGFEINVDRISDSDSIVNIRTH</sequence>
<evidence type="ECO:0000256" key="3">
    <source>
        <dbReference type="SAM" id="MobiDB-lite"/>
    </source>
</evidence>
<feature type="domain" description="Homeobox" evidence="4">
    <location>
        <begin position="30"/>
        <end position="90"/>
    </location>
</feature>
<keyword evidence="6" id="KW-1185">Reference proteome</keyword>
<feature type="region of interest" description="Disordered" evidence="3">
    <location>
        <begin position="1"/>
        <end position="39"/>
    </location>
</feature>
<feature type="compositionally biased region" description="Low complexity" evidence="3">
    <location>
        <begin position="292"/>
        <end position="310"/>
    </location>
</feature>
<dbReference type="Proteomes" id="UP001158576">
    <property type="component" value="Chromosome XSR"/>
</dbReference>
<dbReference type="InterPro" id="IPR009057">
    <property type="entry name" value="Homeodomain-like_sf"/>
</dbReference>
<dbReference type="Pfam" id="PF00046">
    <property type="entry name" value="Homeodomain"/>
    <property type="match status" value="1"/>
</dbReference>
<dbReference type="SUPFAM" id="SSF46689">
    <property type="entry name" value="Homeodomain-like"/>
    <property type="match status" value="1"/>
</dbReference>
<gene>
    <name evidence="5" type="ORF">OKIOD_LOCUS6525</name>
</gene>